<keyword evidence="4 7" id="KW-1133">Transmembrane helix</keyword>
<dbReference type="Proteomes" id="UP001243009">
    <property type="component" value="Unassembled WGS sequence"/>
</dbReference>
<evidence type="ECO:0000313" key="8">
    <source>
        <dbReference type="EMBL" id="MDO9711776.1"/>
    </source>
</evidence>
<name>A0ABT9E6H4_9PROT</name>
<evidence type="ECO:0000256" key="4">
    <source>
        <dbReference type="ARBA" id="ARBA00022989"/>
    </source>
</evidence>
<dbReference type="EMBL" id="JAUTWS010000034">
    <property type="protein sequence ID" value="MDO9711776.1"/>
    <property type="molecule type" value="Genomic_DNA"/>
</dbReference>
<evidence type="ECO:0000256" key="2">
    <source>
        <dbReference type="ARBA" id="ARBA00010265"/>
    </source>
</evidence>
<keyword evidence="5 7" id="KW-0472">Membrane</keyword>
<protein>
    <submittedName>
        <fullName evidence="8">TrbI/VirB10 family protein</fullName>
    </submittedName>
</protein>
<evidence type="ECO:0000256" key="3">
    <source>
        <dbReference type="ARBA" id="ARBA00022692"/>
    </source>
</evidence>
<proteinExistence type="inferred from homology"/>
<organism evidence="8 9">
    <name type="scientific">Paracraurococcus lichenis</name>
    <dbReference type="NCBI Taxonomy" id="3064888"/>
    <lineage>
        <taxon>Bacteria</taxon>
        <taxon>Pseudomonadati</taxon>
        <taxon>Pseudomonadota</taxon>
        <taxon>Alphaproteobacteria</taxon>
        <taxon>Acetobacterales</taxon>
        <taxon>Roseomonadaceae</taxon>
        <taxon>Paracraurococcus</taxon>
    </lineage>
</organism>
<accession>A0ABT9E6H4</accession>
<keyword evidence="9" id="KW-1185">Reference proteome</keyword>
<feature type="region of interest" description="Disordered" evidence="6">
    <location>
        <begin position="80"/>
        <end position="153"/>
    </location>
</feature>
<comment type="similarity">
    <text evidence="2">Belongs to the TrbI/VirB10 family.</text>
</comment>
<sequence>MSDERGAPVRLGRFGRPVRAGMGVALLLVTGAAVIAFALRGELNPEIRPPQSEAGADTITPGAAISQPVMPPVQPAVMAVPQPQPAPATPVMPSNTALLPQGPAQGPRRVTSFAAKAQPAAQPASASAAGVPATPPPTATAPGQASVGGPPGPTTVAFAGSAMPGLRAGPAIDLTFVMQPGLYRLVLAAPINSERSGTFFGLLPEAIRSPAGVVLMERGSRLWGAYKSEVGPGQERIVSAAAWGLTPNGVPVPLGEAAVTDGSGRAGMPGTVNTHFWARFGGAITLMVTQGAFQAASAALQASLTRGSGNSFVNLNTSSLDAALAATLRNNLNIQNTVDVPAGTEIAFMLNQPIDFADAYRLAPTGAR</sequence>
<evidence type="ECO:0000256" key="6">
    <source>
        <dbReference type="SAM" id="MobiDB-lite"/>
    </source>
</evidence>
<comment type="subcellular location">
    <subcellularLocation>
        <location evidence="1">Membrane</location>
        <topology evidence="1">Single-pass membrane protein</topology>
    </subcellularLocation>
</comment>
<dbReference type="CDD" id="cd16429">
    <property type="entry name" value="VirB10"/>
    <property type="match status" value="1"/>
</dbReference>
<evidence type="ECO:0000313" key="9">
    <source>
        <dbReference type="Proteomes" id="UP001243009"/>
    </source>
</evidence>
<evidence type="ECO:0000256" key="7">
    <source>
        <dbReference type="SAM" id="Phobius"/>
    </source>
</evidence>
<dbReference type="InterPro" id="IPR005498">
    <property type="entry name" value="T4SS_VirB10/TraB/TrbI"/>
</dbReference>
<reference evidence="8 9" key="1">
    <citation type="submission" date="2023-08" db="EMBL/GenBank/DDBJ databases">
        <title>The draft genome sequence of Paracraurococcus sp. LOR1-02.</title>
        <authorList>
            <person name="Kingkaew E."/>
            <person name="Tanasupawat S."/>
        </authorList>
    </citation>
    <scope>NUCLEOTIDE SEQUENCE [LARGE SCALE GENOMIC DNA]</scope>
    <source>
        <strain evidence="8 9">LOR1-02</strain>
    </source>
</reference>
<gene>
    <name evidence="8" type="ORF">Q7A36_25740</name>
</gene>
<feature type="compositionally biased region" description="Low complexity" evidence="6">
    <location>
        <begin position="114"/>
        <end position="132"/>
    </location>
</feature>
<dbReference type="InterPro" id="IPR042217">
    <property type="entry name" value="T4SS_VirB10/TrbI"/>
</dbReference>
<evidence type="ECO:0000256" key="1">
    <source>
        <dbReference type="ARBA" id="ARBA00004167"/>
    </source>
</evidence>
<dbReference type="Pfam" id="PF03743">
    <property type="entry name" value="TrbI"/>
    <property type="match status" value="1"/>
</dbReference>
<keyword evidence="3 7" id="KW-0812">Transmembrane</keyword>
<feature type="transmembrane region" description="Helical" evidence="7">
    <location>
        <begin position="20"/>
        <end position="39"/>
    </location>
</feature>
<dbReference type="RefSeq" id="WP_305106629.1">
    <property type="nucleotide sequence ID" value="NZ_JAUTWS010000034.1"/>
</dbReference>
<dbReference type="Gene3D" id="2.40.128.260">
    <property type="entry name" value="Type IV secretion system, VirB10/TraB/TrbI"/>
    <property type="match status" value="1"/>
</dbReference>
<evidence type="ECO:0000256" key="5">
    <source>
        <dbReference type="ARBA" id="ARBA00023136"/>
    </source>
</evidence>
<comment type="caution">
    <text evidence="8">The sequence shown here is derived from an EMBL/GenBank/DDBJ whole genome shotgun (WGS) entry which is preliminary data.</text>
</comment>